<comment type="caution">
    <text evidence="1">The sequence shown here is derived from an EMBL/GenBank/DDBJ whole genome shotgun (WGS) entry which is preliminary data.</text>
</comment>
<dbReference type="Proteomes" id="UP001143856">
    <property type="component" value="Unassembled WGS sequence"/>
</dbReference>
<evidence type="ECO:0000313" key="1">
    <source>
        <dbReference type="EMBL" id="KAJ2979608.1"/>
    </source>
</evidence>
<evidence type="ECO:0000313" key="2">
    <source>
        <dbReference type="Proteomes" id="UP001143856"/>
    </source>
</evidence>
<protein>
    <submittedName>
        <fullName evidence="1">Uncharacterized protein</fullName>
    </submittedName>
</protein>
<keyword evidence="2" id="KW-1185">Reference proteome</keyword>
<accession>A0ACC1NMM9</accession>
<gene>
    <name evidence="1" type="ORF">NUW58_g7157</name>
</gene>
<name>A0ACC1NMM9_9PEZI</name>
<proteinExistence type="predicted"/>
<dbReference type="EMBL" id="JAPDGR010001788">
    <property type="protein sequence ID" value="KAJ2979608.1"/>
    <property type="molecule type" value="Genomic_DNA"/>
</dbReference>
<organism evidence="1 2">
    <name type="scientific">Xylaria curta</name>
    <dbReference type="NCBI Taxonomy" id="42375"/>
    <lineage>
        <taxon>Eukaryota</taxon>
        <taxon>Fungi</taxon>
        <taxon>Dikarya</taxon>
        <taxon>Ascomycota</taxon>
        <taxon>Pezizomycotina</taxon>
        <taxon>Sordariomycetes</taxon>
        <taxon>Xylariomycetidae</taxon>
        <taxon>Xylariales</taxon>
        <taxon>Xylariaceae</taxon>
        <taxon>Xylaria</taxon>
    </lineage>
</organism>
<reference evidence="1" key="1">
    <citation type="submission" date="2022-10" db="EMBL/GenBank/DDBJ databases">
        <title>Genome Sequence of Xylaria curta.</title>
        <authorList>
            <person name="Buettner E."/>
        </authorList>
    </citation>
    <scope>NUCLEOTIDE SEQUENCE</scope>
    <source>
        <strain evidence="1">Babe10</strain>
    </source>
</reference>
<sequence>MSQRSTAESKVCSHHSCMNPLQTRVQTDVRPGVNFRNFTQREATNLSVTGWCRNTDNEKVEGEAQGTPDAIKQFLKAIDQGPRHARVVKLDKENRELIEGESQFEVRR</sequence>